<evidence type="ECO:0000256" key="4">
    <source>
        <dbReference type="ARBA" id="ARBA00023014"/>
    </source>
</evidence>
<dbReference type="AlphaFoldDB" id="A0A8J7KEG1"/>
<feature type="chain" id="PRO_5039284574" evidence="7">
    <location>
        <begin position="27"/>
        <end position="141"/>
    </location>
</feature>
<dbReference type="SUPFAM" id="SSF50022">
    <property type="entry name" value="ISP domain"/>
    <property type="match status" value="1"/>
</dbReference>
<dbReference type="GO" id="GO:0051537">
    <property type="term" value="F:2 iron, 2 sulfur cluster binding"/>
    <property type="evidence" value="ECO:0007669"/>
    <property type="project" value="UniProtKB-KW"/>
</dbReference>
<keyword evidence="2" id="KW-0479">Metal-binding</keyword>
<dbReference type="InterPro" id="IPR036922">
    <property type="entry name" value="Rieske_2Fe-2S_sf"/>
</dbReference>
<feature type="signal peptide" evidence="7">
    <location>
        <begin position="1"/>
        <end position="26"/>
    </location>
</feature>
<keyword evidence="3" id="KW-0408">Iron</keyword>
<accession>A0A8J7KEG1</accession>
<evidence type="ECO:0000256" key="1">
    <source>
        <dbReference type="ARBA" id="ARBA00022714"/>
    </source>
</evidence>
<dbReference type="Gene3D" id="2.102.10.10">
    <property type="entry name" value="Rieske [2Fe-2S] iron-sulphur domain"/>
    <property type="match status" value="1"/>
</dbReference>
<reference evidence="9" key="1">
    <citation type="submission" date="2020-11" db="EMBL/GenBank/DDBJ databases">
        <title>Sequencing the genomes of 1000 actinobacteria strains.</title>
        <authorList>
            <person name="Klenk H.-P."/>
        </authorList>
    </citation>
    <scope>NUCLEOTIDE SEQUENCE</scope>
    <source>
        <strain evidence="9">DSM 45356</strain>
    </source>
</reference>
<evidence type="ECO:0000256" key="2">
    <source>
        <dbReference type="ARBA" id="ARBA00022723"/>
    </source>
</evidence>
<evidence type="ECO:0000313" key="10">
    <source>
        <dbReference type="Proteomes" id="UP000622552"/>
    </source>
</evidence>
<dbReference type="GO" id="GO:0004497">
    <property type="term" value="F:monooxygenase activity"/>
    <property type="evidence" value="ECO:0007669"/>
    <property type="project" value="UniProtKB-ARBA"/>
</dbReference>
<dbReference type="GO" id="GO:0046872">
    <property type="term" value="F:metal ion binding"/>
    <property type="evidence" value="ECO:0007669"/>
    <property type="project" value="UniProtKB-KW"/>
</dbReference>
<evidence type="ECO:0000256" key="5">
    <source>
        <dbReference type="ARBA" id="ARBA00023157"/>
    </source>
</evidence>
<dbReference type="CDD" id="cd03467">
    <property type="entry name" value="Rieske"/>
    <property type="match status" value="1"/>
</dbReference>
<name>A0A8J7KEG1_9ACTN</name>
<evidence type="ECO:0000256" key="6">
    <source>
        <dbReference type="SAM" id="MobiDB-lite"/>
    </source>
</evidence>
<organism evidence="9 10">
    <name type="scientific">Longispora fulva</name>
    <dbReference type="NCBI Taxonomy" id="619741"/>
    <lineage>
        <taxon>Bacteria</taxon>
        <taxon>Bacillati</taxon>
        <taxon>Actinomycetota</taxon>
        <taxon>Actinomycetes</taxon>
        <taxon>Micromonosporales</taxon>
        <taxon>Micromonosporaceae</taxon>
        <taxon>Longispora</taxon>
    </lineage>
</organism>
<keyword evidence="1" id="KW-0001">2Fe-2S</keyword>
<dbReference type="EMBL" id="JADOUF010000001">
    <property type="protein sequence ID" value="MBG6135015.1"/>
    <property type="molecule type" value="Genomic_DNA"/>
</dbReference>
<keyword evidence="7" id="KW-0732">Signal</keyword>
<protein>
    <submittedName>
        <fullName evidence="9">Rieske Fe-S protein</fullName>
    </submittedName>
</protein>
<sequence>MTVNDTLCRRAVLLGAGAVGATALLAACGGSTDQAKPSDPPANPQTPDSGVLAKLADIPVGGGKLVGSVLVVQPQAGVVKAFSARCTHQGTIVGTPEAGVITCPNHGSQFRADDGSLVKGPAARGLSAIAVKVVGGDVVKA</sequence>
<proteinExistence type="predicted"/>
<dbReference type="RefSeq" id="WP_197002182.1">
    <property type="nucleotide sequence ID" value="NZ_BONS01000004.1"/>
</dbReference>
<dbReference type="PROSITE" id="PS51318">
    <property type="entry name" value="TAT"/>
    <property type="match status" value="1"/>
</dbReference>
<dbReference type="GO" id="GO:0016705">
    <property type="term" value="F:oxidoreductase activity, acting on paired donors, with incorporation or reduction of molecular oxygen"/>
    <property type="evidence" value="ECO:0007669"/>
    <property type="project" value="UniProtKB-ARBA"/>
</dbReference>
<keyword evidence="10" id="KW-1185">Reference proteome</keyword>
<dbReference type="InterPro" id="IPR006311">
    <property type="entry name" value="TAT_signal"/>
</dbReference>
<gene>
    <name evidence="9" type="ORF">IW245_001209</name>
</gene>
<dbReference type="InterPro" id="IPR005805">
    <property type="entry name" value="Rieske_Fe-S_prot_C"/>
</dbReference>
<dbReference type="Proteomes" id="UP000622552">
    <property type="component" value="Unassembled WGS sequence"/>
</dbReference>
<dbReference type="PROSITE" id="PS51296">
    <property type="entry name" value="RIESKE"/>
    <property type="match status" value="1"/>
</dbReference>
<feature type="domain" description="Rieske" evidence="8">
    <location>
        <begin position="50"/>
        <end position="140"/>
    </location>
</feature>
<dbReference type="GO" id="GO:0016020">
    <property type="term" value="C:membrane"/>
    <property type="evidence" value="ECO:0007669"/>
    <property type="project" value="InterPro"/>
</dbReference>
<dbReference type="PRINTS" id="PR00162">
    <property type="entry name" value="RIESKE"/>
</dbReference>
<dbReference type="Pfam" id="PF00355">
    <property type="entry name" value="Rieske"/>
    <property type="match status" value="1"/>
</dbReference>
<comment type="caution">
    <text evidence="9">The sequence shown here is derived from an EMBL/GenBank/DDBJ whole genome shotgun (WGS) entry which is preliminary data.</text>
</comment>
<keyword evidence="5" id="KW-1015">Disulfide bond</keyword>
<feature type="region of interest" description="Disordered" evidence="6">
    <location>
        <begin position="31"/>
        <end position="50"/>
    </location>
</feature>
<evidence type="ECO:0000259" key="8">
    <source>
        <dbReference type="PROSITE" id="PS51296"/>
    </source>
</evidence>
<evidence type="ECO:0000256" key="7">
    <source>
        <dbReference type="SAM" id="SignalP"/>
    </source>
</evidence>
<keyword evidence="4" id="KW-0411">Iron-sulfur</keyword>
<evidence type="ECO:0000313" key="9">
    <source>
        <dbReference type="EMBL" id="MBG6135015.1"/>
    </source>
</evidence>
<evidence type="ECO:0000256" key="3">
    <source>
        <dbReference type="ARBA" id="ARBA00023004"/>
    </source>
</evidence>
<dbReference type="InterPro" id="IPR017941">
    <property type="entry name" value="Rieske_2Fe-2S"/>
</dbReference>